<keyword evidence="3" id="KW-1185">Reference proteome</keyword>
<feature type="non-terminal residue" evidence="2">
    <location>
        <position position="1"/>
    </location>
</feature>
<dbReference type="GO" id="GO:0009966">
    <property type="term" value="P:regulation of signal transduction"/>
    <property type="evidence" value="ECO:0007669"/>
    <property type="project" value="InterPro"/>
</dbReference>
<dbReference type="AlphaFoldDB" id="A0A4P9XCV6"/>
<dbReference type="OrthoDB" id="10261753at2759"/>
<protein>
    <recommendedName>
        <fullName evidence="4">TAP42-like protein</fullName>
    </recommendedName>
</protein>
<evidence type="ECO:0000313" key="2">
    <source>
        <dbReference type="EMBL" id="RKP03288.1"/>
    </source>
</evidence>
<organism evidence="2 3">
    <name type="scientific">Caulochytrium protostelioides</name>
    <dbReference type="NCBI Taxonomy" id="1555241"/>
    <lineage>
        <taxon>Eukaryota</taxon>
        <taxon>Fungi</taxon>
        <taxon>Fungi incertae sedis</taxon>
        <taxon>Chytridiomycota</taxon>
        <taxon>Chytridiomycota incertae sedis</taxon>
        <taxon>Chytridiomycetes</taxon>
        <taxon>Caulochytriales</taxon>
        <taxon>Caulochytriaceae</taxon>
        <taxon>Caulochytrium</taxon>
    </lineage>
</organism>
<dbReference type="PANTHER" id="PTHR10933:SF9">
    <property type="entry name" value="IMMUNOGLOBULIN-BINDING PROTEIN 1"/>
    <property type="match status" value="1"/>
</dbReference>
<evidence type="ECO:0000313" key="3">
    <source>
        <dbReference type="Proteomes" id="UP000274922"/>
    </source>
</evidence>
<dbReference type="GO" id="GO:0035303">
    <property type="term" value="P:regulation of dephosphorylation"/>
    <property type="evidence" value="ECO:0007669"/>
    <property type="project" value="TreeGrafter"/>
</dbReference>
<name>A0A4P9XCV6_9FUNG</name>
<proteinExistence type="predicted"/>
<dbReference type="InterPro" id="IPR007304">
    <property type="entry name" value="TAP46-like"/>
</dbReference>
<dbReference type="InterPro" id="IPR038511">
    <property type="entry name" value="TAP42/TAP46-like_sf"/>
</dbReference>
<evidence type="ECO:0008006" key="4">
    <source>
        <dbReference type="Google" id="ProtNLM"/>
    </source>
</evidence>
<dbReference type="Proteomes" id="UP000274922">
    <property type="component" value="Unassembled WGS sequence"/>
</dbReference>
<dbReference type="STRING" id="1555241.A0A4P9XCV6"/>
<sequence>TGPSLKTLYRRAVQTYTDLVDGDLASSDERYQSRLDRAVDDLLTCANRITLLGLFSTNESMEDVNTTDLQYFAVDFFLGALIALRATRDREASLQRLAACERRFLAFLERCDHYDQLDAATRGVFKAFQRNTPLPREDPGAARESRIARYKAEKAARALLRQLTQQMRSHRAIRASNAAADRDDAPHATAFGRDADDDEDFDRADETLQRQLLMTSLALHIRTALEQLQAVRDERGMLEQMARREAERPARAVVAAPQRGTDAEDTRIEARGRADQWSRFNTAPLMAKNGKILRPFVLSNERQEVRDRVFRPGHNLPTMTVEEYLENEKARGNFLQGGTNPAPKEIDDLDYDALDADTLKKRAFDDFKDANPRGWGNRANKG</sequence>
<gene>
    <name evidence="2" type="ORF">CXG81DRAFT_2316</name>
</gene>
<dbReference type="GO" id="GO:0051721">
    <property type="term" value="F:protein phosphatase 2A binding"/>
    <property type="evidence" value="ECO:0007669"/>
    <property type="project" value="TreeGrafter"/>
</dbReference>
<dbReference type="Gene3D" id="1.25.40.540">
    <property type="entry name" value="TAP42-like family"/>
    <property type="match status" value="1"/>
</dbReference>
<reference evidence="3" key="1">
    <citation type="journal article" date="2018" name="Nat. Microbiol.">
        <title>Leveraging single-cell genomics to expand the fungal tree of life.</title>
        <authorList>
            <person name="Ahrendt S.R."/>
            <person name="Quandt C.A."/>
            <person name="Ciobanu D."/>
            <person name="Clum A."/>
            <person name="Salamov A."/>
            <person name="Andreopoulos B."/>
            <person name="Cheng J.F."/>
            <person name="Woyke T."/>
            <person name="Pelin A."/>
            <person name="Henrissat B."/>
            <person name="Reynolds N.K."/>
            <person name="Benny G.L."/>
            <person name="Smith M.E."/>
            <person name="James T.Y."/>
            <person name="Grigoriev I.V."/>
        </authorList>
    </citation>
    <scope>NUCLEOTIDE SEQUENCE [LARGE SCALE GENOMIC DNA]</scope>
    <source>
        <strain evidence="3">ATCC 52028</strain>
    </source>
</reference>
<feature type="region of interest" description="Disordered" evidence="1">
    <location>
        <begin position="175"/>
        <end position="199"/>
    </location>
</feature>
<dbReference type="EMBL" id="ML014125">
    <property type="protein sequence ID" value="RKP03288.1"/>
    <property type="molecule type" value="Genomic_DNA"/>
</dbReference>
<dbReference type="PANTHER" id="PTHR10933">
    <property type="entry name" value="IMMUNOGLOBULIN-BINDING PROTEIN 1"/>
    <property type="match status" value="1"/>
</dbReference>
<dbReference type="GO" id="GO:0005829">
    <property type="term" value="C:cytosol"/>
    <property type="evidence" value="ECO:0007669"/>
    <property type="project" value="TreeGrafter"/>
</dbReference>
<dbReference type="Pfam" id="PF04177">
    <property type="entry name" value="TAP42"/>
    <property type="match status" value="1"/>
</dbReference>
<evidence type="ECO:0000256" key="1">
    <source>
        <dbReference type="SAM" id="MobiDB-lite"/>
    </source>
</evidence>
<accession>A0A4P9XCV6</accession>
<feature type="non-terminal residue" evidence="2">
    <location>
        <position position="382"/>
    </location>
</feature>